<proteinExistence type="inferred from homology"/>
<dbReference type="EMBL" id="PXYK01000020">
    <property type="protein sequence ID" value="PSJ56786.1"/>
    <property type="molecule type" value="Genomic_DNA"/>
</dbReference>
<dbReference type="OrthoDB" id="49685at2"/>
<name>A0A2P7S2W4_9HYPH</name>
<dbReference type="AlphaFoldDB" id="A0A2P7S2W4"/>
<dbReference type="Pfam" id="PF00480">
    <property type="entry name" value="ROK"/>
    <property type="match status" value="1"/>
</dbReference>
<dbReference type="GO" id="GO:0016301">
    <property type="term" value="F:kinase activity"/>
    <property type="evidence" value="ECO:0007669"/>
    <property type="project" value="UniProtKB-KW"/>
</dbReference>
<dbReference type="Proteomes" id="UP000241229">
    <property type="component" value="Unassembled WGS sequence"/>
</dbReference>
<keyword evidence="2" id="KW-0808">Transferase</keyword>
<dbReference type="RefSeq" id="WP_106773980.1">
    <property type="nucleotide sequence ID" value="NZ_PXYK01000020.1"/>
</dbReference>
<dbReference type="PROSITE" id="PS01125">
    <property type="entry name" value="ROK"/>
    <property type="match status" value="1"/>
</dbReference>
<dbReference type="InterPro" id="IPR000600">
    <property type="entry name" value="ROK"/>
</dbReference>
<reference evidence="2 3" key="1">
    <citation type="submission" date="2018-03" db="EMBL/GenBank/DDBJ databases">
        <title>The draft genome of Mesorhizobium sp. 6GN-30.</title>
        <authorList>
            <person name="Liu L."/>
            <person name="Li L."/>
            <person name="Wang T."/>
            <person name="Zhang X."/>
            <person name="Liang L."/>
        </authorList>
    </citation>
    <scope>NUCLEOTIDE SEQUENCE [LARGE SCALE GENOMIC DNA]</scope>
    <source>
        <strain evidence="2 3">6GN30</strain>
    </source>
</reference>
<comment type="caution">
    <text evidence="2">The sequence shown here is derived from an EMBL/GenBank/DDBJ whole genome shotgun (WGS) entry which is preliminary data.</text>
</comment>
<dbReference type="Gene3D" id="3.30.420.40">
    <property type="match status" value="2"/>
</dbReference>
<dbReference type="SUPFAM" id="SSF46785">
    <property type="entry name" value="Winged helix' DNA-binding domain"/>
    <property type="match status" value="1"/>
</dbReference>
<dbReference type="InterPro" id="IPR043129">
    <property type="entry name" value="ATPase_NBD"/>
</dbReference>
<dbReference type="InterPro" id="IPR036388">
    <property type="entry name" value="WH-like_DNA-bd_sf"/>
</dbReference>
<keyword evidence="3" id="KW-1185">Reference proteome</keyword>
<sequence length="404" mass="42775">MNDPALTANSPRRIRQSNEVAVLRALHQSGRLSRADLARRLHLNRSSSGHIIAGLTADGLVREADEAAPGEAGRARAGRPGIMLELVPEAICFLGVEIGVEHISTVEIDLGARIVSTGFEPFDGPNTSVEAAVERAVALALNSIPSERLARCEGFGVSIPAHMDKSGFVRLAPLLGWRDVNVAAMVREMLPIRVPVMAENDANAFALGATHGRNEAHAGVTLFLVMESGVGGGIVIDGSVFRGGGGLAGEIGHLPMNGPQEPRRTLEQMIGLKQIMTEYRKASGRADPSFATFLDDVRDRLPSAVAIAEDWARALAVGVVHACRIIDPSHIVLGGSVAALYPLMAARVAAHIQAIQEPSFPMPSIVVNDEGTVGSAFGAACMLHQRYLSMESRRFSEGGAEDSD</sequence>
<evidence type="ECO:0000313" key="3">
    <source>
        <dbReference type="Proteomes" id="UP000241229"/>
    </source>
</evidence>
<dbReference type="PANTHER" id="PTHR18964">
    <property type="entry name" value="ROK (REPRESSOR, ORF, KINASE) FAMILY"/>
    <property type="match status" value="1"/>
</dbReference>
<protein>
    <submittedName>
        <fullName evidence="2">Sugar kinase</fullName>
    </submittedName>
</protein>
<evidence type="ECO:0000313" key="2">
    <source>
        <dbReference type="EMBL" id="PSJ56786.1"/>
    </source>
</evidence>
<evidence type="ECO:0000256" key="1">
    <source>
        <dbReference type="ARBA" id="ARBA00006479"/>
    </source>
</evidence>
<dbReference type="PANTHER" id="PTHR18964:SF149">
    <property type="entry name" value="BIFUNCTIONAL UDP-N-ACETYLGLUCOSAMINE 2-EPIMERASE_N-ACETYLMANNOSAMINE KINASE"/>
    <property type="match status" value="1"/>
</dbReference>
<accession>A0A2P7S2W4</accession>
<organism evidence="2 3">
    <name type="scientific">Kumtagia ephedrae</name>
    <dbReference type="NCBI Taxonomy" id="2116701"/>
    <lineage>
        <taxon>Bacteria</taxon>
        <taxon>Pseudomonadati</taxon>
        <taxon>Pseudomonadota</taxon>
        <taxon>Alphaproteobacteria</taxon>
        <taxon>Hyphomicrobiales</taxon>
        <taxon>Phyllobacteriaceae</taxon>
        <taxon>Kumtagia</taxon>
    </lineage>
</organism>
<dbReference type="InterPro" id="IPR049874">
    <property type="entry name" value="ROK_cs"/>
</dbReference>
<dbReference type="SUPFAM" id="SSF53067">
    <property type="entry name" value="Actin-like ATPase domain"/>
    <property type="match status" value="1"/>
</dbReference>
<gene>
    <name evidence="2" type="ORF">C7I84_19995</name>
</gene>
<comment type="similarity">
    <text evidence="1">Belongs to the ROK (NagC/XylR) family.</text>
</comment>
<keyword evidence="2" id="KW-0418">Kinase</keyword>
<dbReference type="InterPro" id="IPR036390">
    <property type="entry name" value="WH_DNA-bd_sf"/>
</dbReference>
<dbReference type="Gene3D" id="1.10.10.10">
    <property type="entry name" value="Winged helix-like DNA-binding domain superfamily/Winged helix DNA-binding domain"/>
    <property type="match status" value="1"/>
</dbReference>